<accession>A0A9X4QXN4</accession>
<comment type="caution">
    <text evidence="2">The sequence shown here is derived from an EMBL/GenBank/DDBJ whole genome shotgun (WGS) entry which is preliminary data.</text>
</comment>
<keyword evidence="1" id="KW-0472">Membrane</keyword>
<proteinExistence type="predicted"/>
<evidence type="ECO:0000256" key="1">
    <source>
        <dbReference type="SAM" id="Phobius"/>
    </source>
</evidence>
<keyword evidence="1" id="KW-0812">Transmembrane</keyword>
<evidence type="ECO:0000313" key="3">
    <source>
        <dbReference type="Proteomes" id="UP001152422"/>
    </source>
</evidence>
<feature type="transmembrane region" description="Helical" evidence="1">
    <location>
        <begin position="30"/>
        <end position="50"/>
    </location>
</feature>
<sequence length="69" mass="8067">MKKTVILNLLFLILFIIFALAFFTNFFGSGAIYVIIIMPILMLVIGGYVFKTNFKKYNQNDFNNNHRLK</sequence>
<organism evidence="2 3">
    <name type="scientific">Staphylococcus equorum</name>
    <dbReference type="NCBI Taxonomy" id="246432"/>
    <lineage>
        <taxon>Bacteria</taxon>
        <taxon>Bacillati</taxon>
        <taxon>Bacillota</taxon>
        <taxon>Bacilli</taxon>
        <taxon>Bacillales</taxon>
        <taxon>Staphylococcaceae</taxon>
        <taxon>Staphylococcus</taxon>
    </lineage>
</organism>
<evidence type="ECO:0000313" key="2">
    <source>
        <dbReference type="EMBL" id="MDG0844900.1"/>
    </source>
</evidence>
<dbReference type="RefSeq" id="WP_002507669.1">
    <property type="nucleotide sequence ID" value="NZ_CP065710.1"/>
</dbReference>
<keyword evidence="1" id="KW-1133">Transmembrane helix</keyword>
<feature type="transmembrane region" description="Helical" evidence="1">
    <location>
        <begin position="5"/>
        <end position="24"/>
    </location>
</feature>
<dbReference type="Proteomes" id="UP001152422">
    <property type="component" value="Unassembled WGS sequence"/>
</dbReference>
<reference evidence="2" key="1">
    <citation type="submission" date="2022-05" db="EMBL/GenBank/DDBJ databases">
        <title>Comparative genomics of Staphylococcus equorum isolates.</title>
        <authorList>
            <person name="Luelf R.H."/>
        </authorList>
    </citation>
    <scope>NUCLEOTIDE SEQUENCE</scope>
    <source>
        <strain evidence="2">TMW 2.2497</strain>
    </source>
</reference>
<dbReference type="AlphaFoldDB" id="A0A9X4QXN4"/>
<keyword evidence="3" id="KW-1185">Reference proteome</keyword>
<dbReference type="EMBL" id="JAMBQA010000001">
    <property type="protein sequence ID" value="MDG0844900.1"/>
    <property type="molecule type" value="Genomic_DNA"/>
</dbReference>
<gene>
    <name evidence="2" type="ORF">M4L89_01410</name>
</gene>
<protein>
    <submittedName>
        <fullName evidence="2">Uncharacterized protein</fullName>
    </submittedName>
</protein>
<name>A0A9X4QXN4_9STAP</name>